<proteinExistence type="predicted"/>
<dbReference type="InterPro" id="IPR025877">
    <property type="entry name" value="MobA-like_NTP_Trfase"/>
</dbReference>
<protein>
    <recommendedName>
        <fullName evidence="2">MobA-like NTP transferase domain-containing protein</fullName>
    </recommendedName>
</protein>
<gene>
    <name evidence="3" type="ORF">A3207_08120</name>
</gene>
<dbReference type="PANTHER" id="PTHR19136:SF86">
    <property type="entry name" value="ADENOSYLCOBINAMIDE-PHOSPHATE GUANYLYLTRANSFERASE"/>
    <property type="match status" value="1"/>
</dbReference>
<evidence type="ECO:0000259" key="2">
    <source>
        <dbReference type="Pfam" id="PF12804"/>
    </source>
</evidence>
<evidence type="ECO:0000313" key="4">
    <source>
        <dbReference type="Proteomes" id="UP000752814"/>
    </source>
</evidence>
<organism evidence="3 4">
    <name type="scientific">Candidatus Methanomassiliicoccus intestinalis</name>
    <dbReference type="NCBI Taxonomy" id="1406512"/>
    <lineage>
        <taxon>Archaea</taxon>
        <taxon>Methanobacteriati</taxon>
        <taxon>Thermoplasmatota</taxon>
        <taxon>Thermoplasmata</taxon>
        <taxon>Methanomassiliicoccales</taxon>
        <taxon>Methanomassiliicoccaceae</taxon>
        <taxon>Methanomassiliicoccus</taxon>
    </lineage>
</organism>
<accession>A0A8J8TDF7</accession>
<name>A0A8J8TDF7_9ARCH</name>
<evidence type="ECO:0000313" key="3">
    <source>
        <dbReference type="EMBL" id="TQS82066.1"/>
    </source>
</evidence>
<dbReference type="Gene3D" id="3.90.550.10">
    <property type="entry name" value="Spore Coat Polysaccharide Biosynthesis Protein SpsA, Chain A"/>
    <property type="match status" value="1"/>
</dbReference>
<dbReference type="SUPFAM" id="SSF53448">
    <property type="entry name" value="Nucleotide-diphospho-sugar transferases"/>
    <property type="match status" value="1"/>
</dbReference>
<dbReference type="InterPro" id="IPR029044">
    <property type="entry name" value="Nucleotide-diphossugar_trans"/>
</dbReference>
<dbReference type="Proteomes" id="UP000752814">
    <property type="component" value="Unassembled WGS sequence"/>
</dbReference>
<keyword evidence="1" id="KW-0808">Transferase</keyword>
<comment type="caution">
    <text evidence="3">The sequence shown here is derived from an EMBL/GenBank/DDBJ whole genome shotgun (WGS) entry which is preliminary data.</text>
</comment>
<evidence type="ECO:0000256" key="1">
    <source>
        <dbReference type="ARBA" id="ARBA00022679"/>
    </source>
</evidence>
<dbReference type="RefSeq" id="WP_400195526.1">
    <property type="nucleotide sequence ID" value="NZ_CAYAYE010000033.1"/>
</dbReference>
<dbReference type="EMBL" id="LVVT01000018">
    <property type="protein sequence ID" value="TQS82066.1"/>
    <property type="molecule type" value="Genomic_DNA"/>
</dbReference>
<reference evidence="3" key="1">
    <citation type="submission" date="2016-03" db="EMBL/GenBank/DDBJ databases">
        <authorList>
            <person name="Borrel G."/>
            <person name="Mccann A."/>
            <person name="O'Toole P.W."/>
        </authorList>
    </citation>
    <scope>NUCLEOTIDE SEQUENCE</scope>
    <source>
        <strain evidence="3">183</strain>
    </source>
</reference>
<sequence length="211" mass="23035">MKIDALITAGGKGSRIKEIGTEKPMIDLLGRPIIDYVIDALKESSHIKDVYISVSPNTPLTKQHLRNKDVIIIDTSGEEYCVDLNYSMSQMKTEEVFICPADMPLLSSSGIDFVIEGYYNSGVHSYSVAAPYSLLVSLGISPTYSLPVNGVKSVFCGVSVLDRLDMLSMKSLSEGYVLTENIELIININTITELKIAEEVLTSSKRSSSGD</sequence>
<dbReference type="GO" id="GO:0016779">
    <property type="term" value="F:nucleotidyltransferase activity"/>
    <property type="evidence" value="ECO:0007669"/>
    <property type="project" value="UniProtKB-ARBA"/>
</dbReference>
<dbReference type="Pfam" id="PF12804">
    <property type="entry name" value="NTP_transf_3"/>
    <property type="match status" value="1"/>
</dbReference>
<dbReference type="PANTHER" id="PTHR19136">
    <property type="entry name" value="MOLYBDENUM COFACTOR GUANYLYLTRANSFERASE"/>
    <property type="match status" value="1"/>
</dbReference>
<feature type="domain" description="MobA-like NTP transferase" evidence="2">
    <location>
        <begin position="5"/>
        <end position="122"/>
    </location>
</feature>
<dbReference type="AlphaFoldDB" id="A0A8J8TDF7"/>